<dbReference type="Proteomes" id="UP000236497">
    <property type="component" value="Unassembled WGS sequence"/>
</dbReference>
<evidence type="ECO:0000313" key="8">
    <source>
        <dbReference type="Proteomes" id="UP000236497"/>
    </source>
</evidence>
<dbReference type="InterPro" id="IPR002797">
    <property type="entry name" value="Polysacc_synth"/>
</dbReference>
<evidence type="ECO:0000313" key="7">
    <source>
        <dbReference type="EMBL" id="CRZ34069.1"/>
    </source>
</evidence>
<evidence type="ECO:0000256" key="6">
    <source>
        <dbReference type="SAM" id="Phobius"/>
    </source>
</evidence>
<keyword evidence="4 6" id="KW-1133">Transmembrane helix</keyword>
<dbReference type="EMBL" id="CVTD020000010">
    <property type="protein sequence ID" value="CRZ34069.1"/>
    <property type="molecule type" value="Genomic_DNA"/>
</dbReference>
<keyword evidence="8" id="KW-1185">Reference proteome</keyword>
<evidence type="ECO:0000256" key="4">
    <source>
        <dbReference type="ARBA" id="ARBA00022989"/>
    </source>
</evidence>
<dbReference type="PANTHER" id="PTHR30250:SF26">
    <property type="entry name" value="PSMA PROTEIN"/>
    <property type="match status" value="1"/>
</dbReference>
<evidence type="ECO:0000256" key="3">
    <source>
        <dbReference type="ARBA" id="ARBA00022692"/>
    </source>
</evidence>
<accession>A0A0H5SF67</accession>
<feature type="transmembrane region" description="Helical" evidence="6">
    <location>
        <begin position="313"/>
        <end position="331"/>
    </location>
</feature>
<organism evidence="7 8">
    <name type="scientific">Herbinix hemicellulosilytica</name>
    <dbReference type="NCBI Taxonomy" id="1564487"/>
    <lineage>
        <taxon>Bacteria</taxon>
        <taxon>Bacillati</taxon>
        <taxon>Bacillota</taxon>
        <taxon>Clostridia</taxon>
        <taxon>Lachnospirales</taxon>
        <taxon>Lachnospiraceae</taxon>
        <taxon>Herbinix</taxon>
    </lineage>
</organism>
<dbReference type="OrthoDB" id="5751261at2"/>
<dbReference type="Pfam" id="PF01943">
    <property type="entry name" value="Polysacc_synt"/>
    <property type="match status" value="1"/>
</dbReference>
<dbReference type="PANTHER" id="PTHR30250">
    <property type="entry name" value="PST FAMILY PREDICTED COLANIC ACID TRANSPORTER"/>
    <property type="match status" value="1"/>
</dbReference>
<gene>
    <name evidence="7" type="ORF">HHT355_0866</name>
</gene>
<evidence type="ECO:0000256" key="1">
    <source>
        <dbReference type="ARBA" id="ARBA00004651"/>
    </source>
</evidence>
<feature type="transmembrane region" description="Helical" evidence="6">
    <location>
        <begin position="160"/>
        <end position="178"/>
    </location>
</feature>
<protein>
    <submittedName>
        <fullName evidence="7">Putative membrane protein</fullName>
    </submittedName>
</protein>
<comment type="subcellular location">
    <subcellularLocation>
        <location evidence="1">Cell membrane</location>
        <topology evidence="1">Multi-pass membrane protein</topology>
    </subcellularLocation>
</comment>
<feature type="transmembrane region" description="Helical" evidence="6">
    <location>
        <begin position="433"/>
        <end position="454"/>
    </location>
</feature>
<feature type="transmembrane region" description="Helical" evidence="6">
    <location>
        <begin position="12"/>
        <end position="30"/>
    </location>
</feature>
<keyword evidence="5 6" id="KW-0472">Membrane</keyword>
<evidence type="ECO:0000256" key="5">
    <source>
        <dbReference type="ARBA" id="ARBA00023136"/>
    </source>
</evidence>
<keyword evidence="3 6" id="KW-0812">Transmembrane</keyword>
<dbReference type="RefSeq" id="WP_103202184.1">
    <property type="nucleotide sequence ID" value="NZ_CVTD020000010.1"/>
</dbReference>
<evidence type="ECO:0000256" key="2">
    <source>
        <dbReference type="ARBA" id="ARBA00022475"/>
    </source>
</evidence>
<feature type="transmembrane region" description="Helical" evidence="6">
    <location>
        <begin position="127"/>
        <end position="148"/>
    </location>
</feature>
<dbReference type="InterPro" id="IPR050833">
    <property type="entry name" value="Poly_Biosynth_Transport"/>
</dbReference>
<feature type="transmembrane region" description="Helical" evidence="6">
    <location>
        <begin position="258"/>
        <end position="285"/>
    </location>
</feature>
<dbReference type="GO" id="GO:0005886">
    <property type="term" value="C:plasma membrane"/>
    <property type="evidence" value="ECO:0007669"/>
    <property type="project" value="UniProtKB-SubCell"/>
</dbReference>
<feature type="transmembrane region" description="Helical" evidence="6">
    <location>
        <begin position="460"/>
        <end position="485"/>
    </location>
</feature>
<sequence>MKINQLKAGAILSYLSMGLAYLVSIIYTPIMLRLLGQKDYGLYSLVSSVISYLGILNFGFGSTYIRYYAKNKVKDDNENIAKLNGMFLAIFSVIGLVVVTAGIILGLNAKIVLGKELSADEVSKAKILMMILALNLAISFFNLVFNSYITANEKFVFQKLVHMIKIVANPVLTLPILLLGYGSIGMAIMATVINIIIEGINMSYCLKKLGMNFKFRDFDLKLLKEMIVFSTYIFINMIVDQINWNVDKYLLGRFHGTIAVAVYGLAAQINTYYISIMSTVSSVFVPRVHRLVANSDNSTELTGIFTRIGRLQFMIMSLALTGIIFFGRPFINLWAGSNYNGSYIILVLLASSGVISTIQTIGIEIQRAKNMHKFRSILYAVIAIGNLGLSIPLAKIYKGAGAAFATALAIIIGNGFIMNWYYHNRVGINIKYFWKQIFGFLPALILPIAAGIFINNCINLYTPVNFICFAGLYILVFIASMWFLGMNKYEKDLFRKPARKILSKVIK</sequence>
<keyword evidence="2" id="KW-1003">Cell membrane</keyword>
<reference evidence="7 8" key="1">
    <citation type="submission" date="2015-06" db="EMBL/GenBank/DDBJ databases">
        <authorList>
            <person name="Wibberg Daniel"/>
        </authorList>
    </citation>
    <scope>NUCLEOTIDE SEQUENCE [LARGE SCALE GENOMIC DNA]</scope>
    <source>
        <strain evidence="7 8">T3/55T</strain>
    </source>
</reference>
<proteinExistence type="predicted"/>
<feature type="transmembrane region" description="Helical" evidence="6">
    <location>
        <begin position="400"/>
        <end position="421"/>
    </location>
</feature>
<feature type="transmembrane region" description="Helical" evidence="6">
    <location>
        <begin position="184"/>
        <end position="206"/>
    </location>
</feature>
<name>A0A0H5SF67_HERHM</name>
<feature type="transmembrane region" description="Helical" evidence="6">
    <location>
        <begin position="227"/>
        <end position="246"/>
    </location>
</feature>
<feature type="transmembrane region" description="Helical" evidence="6">
    <location>
        <begin position="42"/>
        <end position="65"/>
    </location>
</feature>
<feature type="transmembrane region" description="Helical" evidence="6">
    <location>
        <begin position="343"/>
        <end position="365"/>
    </location>
</feature>
<feature type="transmembrane region" description="Helical" evidence="6">
    <location>
        <begin position="377"/>
        <end position="394"/>
    </location>
</feature>
<feature type="transmembrane region" description="Helical" evidence="6">
    <location>
        <begin position="86"/>
        <end position="107"/>
    </location>
</feature>
<dbReference type="AlphaFoldDB" id="A0A0H5SF67"/>